<dbReference type="InterPro" id="IPR003779">
    <property type="entry name" value="CMD-like"/>
</dbReference>
<evidence type="ECO:0000259" key="1">
    <source>
        <dbReference type="Pfam" id="PF02627"/>
    </source>
</evidence>
<dbReference type="PANTHER" id="PTHR35446">
    <property type="entry name" value="SI:CH211-175M2.5"/>
    <property type="match status" value="1"/>
</dbReference>
<organism evidence="2 3">
    <name type="scientific">Caballeronia sordidicola</name>
    <name type="common">Burkholderia sordidicola</name>
    <dbReference type="NCBI Taxonomy" id="196367"/>
    <lineage>
        <taxon>Bacteria</taxon>
        <taxon>Pseudomonadati</taxon>
        <taxon>Pseudomonadota</taxon>
        <taxon>Betaproteobacteria</taxon>
        <taxon>Burkholderiales</taxon>
        <taxon>Burkholderiaceae</taxon>
        <taxon>Caballeronia</taxon>
    </lineage>
</organism>
<reference evidence="2 3" key="1">
    <citation type="submission" date="2017-03" db="EMBL/GenBank/DDBJ databases">
        <title>Genome analysis of strain PAMC 26577.</title>
        <authorList>
            <person name="Oh H.-M."/>
            <person name="Yang J.-A."/>
        </authorList>
    </citation>
    <scope>NUCLEOTIDE SEQUENCE [LARGE SCALE GENOMIC DNA]</scope>
    <source>
        <strain evidence="2 3">PAMC 26577</strain>
    </source>
</reference>
<evidence type="ECO:0000313" key="3">
    <source>
        <dbReference type="Proteomes" id="UP000195221"/>
    </source>
</evidence>
<sequence length="188" mass="20300">MTDFTVYTNASAPAASKPVVDAVKGAFGFVPNLQANMAESPELLAGYSALWDLFSKSTLTPHEQQVVYLTSNFENNCHYCMAGHTTLAKMIKVDEGVIAALRAGTEIPDAKLEALHRFTTLVVRERGFVADADVATFISAGYTRQNVLEVVLGVATKVMSNYTNHIVHTTLDAFMAGNEWTKPVAVAA</sequence>
<dbReference type="InterPro" id="IPR029032">
    <property type="entry name" value="AhpD-like"/>
</dbReference>
<dbReference type="Pfam" id="PF02627">
    <property type="entry name" value="CMD"/>
    <property type="match status" value="1"/>
</dbReference>
<protein>
    <submittedName>
        <fullName evidence="2">Macrophage infectivity potentiator-related protein</fullName>
    </submittedName>
</protein>
<dbReference type="Proteomes" id="UP000195221">
    <property type="component" value="Unassembled WGS sequence"/>
</dbReference>
<dbReference type="EMBL" id="NBTZ01000150">
    <property type="protein sequence ID" value="OTP67722.1"/>
    <property type="molecule type" value="Genomic_DNA"/>
</dbReference>
<dbReference type="SUPFAM" id="SSF69118">
    <property type="entry name" value="AhpD-like"/>
    <property type="match status" value="1"/>
</dbReference>
<accession>A0A242M9Y7</accession>
<dbReference type="PANTHER" id="PTHR35446:SF3">
    <property type="entry name" value="CMD DOMAIN-CONTAINING PROTEIN"/>
    <property type="match status" value="1"/>
</dbReference>
<comment type="caution">
    <text evidence="2">The sequence shown here is derived from an EMBL/GenBank/DDBJ whole genome shotgun (WGS) entry which is preliminary data.</text>
</comment>
<proteinExistence type="predicted"/>
<dbReference type="AlphaFoldDB" id="A0A242M9Y7"/>
<dbReference type="GO" id="GO:0051920">
    <property type="term" value="F:peroxiredoxin activity"/>
    <property type="evidence" value="ECO:0007669"/>
    <property type="project" value="InterPro"/>
</dbReference>
<name>A0A242M9Y7_CABSO</name>
<dbReference type="RefSeq" id="WP_086386711.1">
    <property type="nucleotide sequence ID" value="NZ_NBTZ01000150.1"/>
</dbReference>
<dbReference type="Gene3D" id="1.20.1290.10">
    <property type="entry name" value="AhpD-like"/>
    <property type="match status" value="1"/>
</dbReference>
<evidence type="ECO:0000313" key="2">
    <source>
        <dbReference type="EMBL" id="OTP67722.1"/>
    </source>
</evidence>
<gene>
    <name evidence="2" type="ORF">PAMC26577_36075</name>
</gene>
<feature type="domain" description="Carboxymuconolactone decarboxylase-like" evidence="1">
    <location>
        <begin position="42"/>
        <end position="109"/>
    </location>
</feature>